<keyword evidence="11" id="KW-1071">Ligand-gated ion channel</keyword>
<reference evidence="16" key="1">
    <citation type="submission" date="2023-11" db="EMBL/GenBank/DDBJ databases">
        <title>Genome assemblies of two species of porcelain crab, Petrolisthes cinctipes and Petrolisthes manimaculis (Anomura: Porcellanidae).</title>
        <authorList>
            <person name="Angst P."/>
        </authorList>
    </citation>
    <scope>NUCLEOTIDE SEQUENCE</scope>
    <source>
        <strain evidence="16">PB745_02</strain>
        <tissue evidence="16">Gill</tissue>
    </source>
</reference>
<evidence type="ECO:0000256" key="14">
    <source>
        <dbReference type="SAM" id="Phobius"/>
    </source>
</evidence>
<dbReference type="Proteomes" id="UP001292094">
    <property type="component" value="Unassembled WGS sequence"/>
</dbReference>
<evidence type="ECO:0000256" key="3">
    <source>
        <dbReference type="ARBA" id="ARBA00022448"/>
    </source>
</evidence>
<dbReference type="PANTHER" id="PTHR42643">
    <property type="entry name" value="IONOTROPIC RECEPTOR 20A-RELATED"/>
    <property type="match status" value="1"/>
</dbReference>
<evidence type="ECO:0000256" key="7">
    <source>
        <dbReference type="ARBA" id="ARBA00023065"/>
    </source>
</evidence>
<dbReference type="InterPro" id="IPR036388">
    <property type="entry name" value="WH-like_DNA-bd_sf"/>
</dbReference>
<accession>A0AAE1U1K2</accession>
<evidence type="ECO:0000256" key="2">
    <source>
        <dbReference type="ARBA" id="ARBA00004651"/>
    </source>
</evidence>
<dbReference type="GO" id="GO:0005886">
    <property type="term" value="C:plasma membrane"/>
    <property type="evidence" value="ECO:0007669"/>
    <property type="project" value="UniProtKB-SubCell"/>
</dbReference>
<keyword evidence="7" id="KW-0406">Ion transport</keyword>
<dbReference type="InterPro" id="IPR052192">
    <property type="entry name" value="Insect_Ionotropic_Sensory_Rcpt"/>
</dbReference>
<dbReference type="EMBL" id="JAWZYT010002648">
    <property type="protein sequence ID" value="KAK4302899.1"/>
    <property type="molecule type" value="Genomic_DNA"/>
</dbReference>
<evidence type="ECO:0000256" key="5">
    <source>
        <dbReference type="ARBA" id="ARBA00022692"/>
    </source>
</evidence>
<keyword evidence="9" id="KW-0675">Receptor</keyword>
<keyword evidence="12" id="KW-0407">Ion channel</keyword>
<evidence type="ECO:0000256" key="9">
    <source>
        <dbReference type="ARBA" id="ARBA00023170"/>
    </source>
</evidence>
<evidence type="ECO:0000313" key="16">
    <source>
        <dbReference type="EMBL" id="KAK4302899.1"/>
    </source>
</evidence>
<dbReference type="Gene3D" id="3.40.190.10">
    <property type="entry name" value="Periplasmic binding protein-like II"/>
    <property type="match status" value="1"/>
</dbReference>
<dbReference type="AlphaFoldDB" id="A0AAE1U1K2"/>
<evidence type="ECO:0000256" key="11">
    <source>
        <dbReference type="ARBA" id="ARBA00023286"/>
    </source>
</evidence>
<keyword evidence="8 14" id="KW-0472">Membrane</keyword>
<evidence type="ECO:0000256" key="8">
    <source>
        <dbReference type="ARBA" id="ARBA00023136"/>
    </source>
</evidence>
<feature type="region of interest" description="Disordered" evidence="13">
    <location>
        <begin position="357"/>
        <end position="379"/>
    </location>
</feature>
<feature type="transmembrane region" description="Helical" evidence="14">
    <location>
        <begin position="559"/>
        <end position="581"/>
    </location>
</feature>
<gene>
    <name evidence="16" type="ORF">Pmani_025041</name>
</gene>
<dbReference type="SUPFAM" id="SSF46689">
    <property type="entry name" value="Homeodomain-like"/>
    <property type="match status" value="1"/>
</dbReference>
<keyword evidence="10" id="KW-0325">Glycoprotein</keyword>
<dbReference type="SUPFAM" id="SSF53850">
    <property type="entry name" value="Periplasmic binding protein-like II"/>
    <property type="match status" value="1"/>
</dbReference>
<dbReference type="GO" id="GO:0015276">
    <property type="term" value="F:ligand-gated monoatomic ion channel activity"/>
    <property type="evidence" value="ECO:0007669"/>
    <property type="project" value="InterPro"/>
</dbReference>
<evidence type="ECO:0000256" key="12">
    <source>
        <dbReference type="ARBA" id="ARBA00023303"/>
    </source>
</evidence>
<dbReference type="PANTHER" id="PTHR42643:SF38">
    <property type="entry name" value="IONOTROPIC RECEPTOR 100A"/>
    <property type="match status" value="1"/>
</dbReference>
<dbReference type="SMART" id="SM00918">
    <property type="entry name" value="Lig_chan-Glu_bd"/>
    <property type="match status" value="1"/>
</dbReference>
<protein>
    <recommendedName>
        <fullName evidence="15">Ionotropic glutamate receptor L-glutamate and glycine-binding domain-containing protein</fullName>
    </recommendedName>
</protein>
<comment type="subcellular location">
    <subcellularLocation>
        <location evidence="2">Cell membrane</location>
        <topology evidence="2">Multi-pass membrane protein</topology>
    </subcellularLocation>
    <subcellularLocation>
        <location evidence="1">Nucleus</location>
    </subcellularLocation>
</comment>
<dbReference type="GO" id="GO:0005634">
    <property type="term" value="C:nucleus"/>
    <property type="evidence" value="ECO:0007669"/>
    <property type="project" value="UniProtKB-SubCell"/>
</dbReference>
<dbReference type="InterPro" id="IPR009057">
    <property type="entry name" value="Homeodomain-like_sf"/>
</dbReference>
<comment type="caution">
    <text evidence="16">The sequence shown here is derived from an EMBL/GenBank/DDBJ whole genome shotgun (WGS) entry which is preliminary data.</text>
</comment>
<name>A0AAE1U1K2_9EUCA</name>
<keyword evidence="6 14" id="KW-1133">Transmembrane helix</keyword>
<feature type="compositionally biased region" description="Polar residues" evidence="13">
    <location>
        <begin position="357"/>
        <end position="369"/>
    </location>
</feature>
<evidence type="ECO:0000259" key="15">
    <source>
        <dbReference type="SMART" id="SM00918"/>
    </source>
</evidence>
<evidence type="ECO:0000256" key="10">
    <source>
        <dbReference type="ARBA" id="ARBA00023180"/>
    </source>
</evidence>
<keyword evidence="3" id="KW-0813">Transport</keyword>
<evidence type="ECO:0000256" key="1">
    <source>
        <dbReference type="ARBA" id="ARBA00004123"/>
    </source>
</evidence>
<dbReference type="Pfam" id="PF13384">
    <property type="entry name" value="HTH_23"/>
    <property type="match status" value="1"/>
</dbReference>
<keyword evidence="4" id="KW-1003">Cell membrane</keyword>
<evidence type="ECO:0000256" key="6">
    <source>
        <dbReference type="ARBA" id="ARBA00022989"/>
    </source>
</evidence>
<feature type="domain" description="Ionotropic glutamate receptor L-glutamate and glycine-binding" evidence="15">
    <location>
        <begin position="455"/>
        <end position="505"/>
    </location>
</feature>
<feature type="transmembrane region" description="Helical" evidence="14">
    <location>
        <begin position="801"/>
        <end position="822"/>
    </location>
</feature>
<dbReference type="Pfam" id="PF10613">
    <property type="entry name" value="Lig_chan-Glu_bd"/>
    <property type="match status" value="1"/>
</dbReference>
<dbReference type="Gene3D" id="1.10.287.70">
    <property type="match status" value="1"/>
</dbReference>
<proteinExistence type="predicted"/>
<sequence length="832" mass="93332">MRTVRSERLRIVSLWLEGQSVRTISQVTGASVCTVYRWIHRWQEEGTVDTRPYRRRPLHSTLYYLPLHLTPDTHTLDRSSLFPPNLTSASDTVARSFFPPISSNTALFSSNMPSTDTVARSHFQPKSSNIAPFPIYTDTVARSRFPPKSSTYTSLFPPNLTPSTDTVIMVLPRVCVVVAALLVLLTSVVQVSVLRTEEEGKVVETVVEKMVERVVEHHLKGCHLVFLTTTTHSPLASSIIRRLGVGGVVRDMTVEVDGEQHVWGDIRTTCRAVILITHHNNNNNNNNTSLALSLLERIGLYKRSEVVVVGVGLREDVKNVLLHPSLRNTAHALYLAFTPHTTTTTPFTSLIPHSTSTSAFTPHDTTSQRKSWKTDGGGDGDGDGVSVYRRCLYCNDGEAAVQLVGSWTSDGTLNPQHQFFKDQFLNFRGYVLRVVTVSYFPFVDYIRAKEEPGTPVTLTDSVDMRLLHTFTRKLNFTYTIHEEPQRTWGVEKDGVFGGMMGQLQREESDMCTASGTTPNRFKVIDYARIYPSDIMTVTSLQPSLLPQYLALVTPFSDEVWLSLLGGVVGWSVAMWALQLVWTRMVAEGGSGISFSKALMFGWGALLEQTHPDPSLSVSGQGKTAPIDTLEDMVALQGWRWGTEESLYKGAVVEYFTKHQDPVVQKTHSVLEVLGWEEGLRKVQEGDYSFLAFRDFIRFIVGSRYTDANGRSPFFISKKGISVLPFLGWWFRDGAPLYHRFKELLSRLESAGVRGYWTEQVLEKRIKESREAILRDSQDSRPRLILGDDRHETLKLGHMQGAFYLLCLGLAVAFHVLILELIIPPPQTTTASL</sequence>
<keyword evidence="5 14" id="KW-0812">Transmembrane</keyword>
<dbReference type="Gene3D" id="1.10.10.10">
    <property type="entry name" value="Winged helix-like DNA-binding domain superfamily/Winged helix DNA-binding domain"/>
    <property type="match status" value="1"/>
</dbReference>
<evidence type="ECO:0000256" key="4">
    <source>
        <dbReference type="ARBA" id="ARBA00022475"/>
    </source>
</evidence>
<evidence type="ECO:0000256" key="13">
    <source>
        <dbReference type="SAM" id="MobiDB-lite"/>
    </source>
</evidence>
<keyword evidence="17" id="KW-1185">Reference proteome</keyword>
<dbReference type="InterPro" id="IPR019594">
    <property type="entry name" value="Glu/Gly-bd"/>
</dbReference>
<evidence type="ECO:0000313" key="17">
    <source>
        <dbReference type="Proteomes" id="UP001292094"/>
    </source>
</evidence>
<organism evidence="16 17">
    <name type="scientific">Petrolisthes manimaculis</name>
    <dbReference type="NCBI Taxonomy" id="1843537"/>
    <lineage>
        <taxon>Eukaryota</taxon>
        <taxon>Metazoa</taxon>
        <taxon>Ecdysozoa</taxon>
        <taxon>Arthropoda</taxon>
        <taxon>Crustacea</taxon>
        <taxon>Multicrustacea</taxon>
        <taxon>Malacostraca</taxon>
        <taxon>Eumalacostraca</taxon>
        <taxon>Eucarida</taxon>
        <taxon>Decapoda</taxon>
        <taxon>Pleocyemata</taxon>
        <taxon>Anomura</taxon>
        <taxon>Galatheoidea</taxon>
        <taxon>Porcellanidae</taxon>
        <taxon>Petrolisthes</taxon>
    </lineage>
</organism>